<protein>
    <submittedName>
        <fullName evidence="2">Uncharacterized protein</fullName>
    </submittedName>
</protein>
<dbReference type="GeneID" id="64696595"/>
<organism evidence="2 3">
    <name type="scientific">Suillus discolor</name>
    <dbReference type="NCBI Taxonomy" id="1912936"/>
    <lineage>
        <taxon>Eukaryota</taxon>
        <taxon>Fungi</taxon>
        <taxon>Dikarya</taxon>
        <taxon>Basidiomycota</taxon>
        <taxon>Agaricomycotina</taxon>
        <taxon>Agaricomycetes</taxon>
        <taxon>Agaricomycetidae</taxon>
        <taxon>Boletales</taxon>
        <taxon>Suillineae</taxon>
        <taxon>Suillaceae</taxon>
        <taxon>Suillus</taxon>
    </lineage>
</organism>
<evidence type="ECO:0000313" key="2">
    <source>
        <dbReference type="EMBL" id="KAG2091992.1"/>
    </source>
</evidence>
<gene>
    <name evidence="2" type="ORF">F5147DRAFT_657817</name>
</gene>
<feature type="compositionally biased region" description="Polar residues" evidence="1">
    <location>
        <begin position="85"/>
        <end position="99"/>
    </location>
</feature>
<feature type="compositionally biased region" description="Basic and acidic residues" evidence="1">
    <location>
        <begin position="69"/>
        <end position="83"/>
    </location>
</feature>
<reference evidence="2" key="1">
    <citation type="journal article" date="2020" name="New Phytol.">
        <title>Comparative genomics reveals dynamic genome evolution in host specialist ectomycorrhizal fungi.</title>
        <authorList>
            <person name="Lofgren L.A."/>
            <person name="Nguyen N.H."/>
            <person name="Vilgalys R."/>
            <person name="Ruytinx J."/>
            <person name="Liao H.L."/>
            <person name="Branco S."/>
            <person name="Kuo A."/>
            <person name="LaButti K."/>
            <person name="Lipzen A."/>
            <person name="Andreopoulos W."/>
            <person name="Pangilinan J."/>
            <person name="Riley R."/>
            <person name="Hundley H."/>
            <person name="Na H."/>
            <person name="Barry K."/>
            <person name="Grigoriev I.V."/>
            <person name="Stajich J.E."/>
            <person name="Kennedy P.G."/>
        </authorList>
    </citation>
    <scope>NUCLEOTIDE SEQUENCE</scope>
    <source>
        <strain evidence="2">FC423</strain>
    </source>
</reference>
<sequence>MTTRNRQQANVESDKGKDDQGPPAKKMRPTAIVQSIKLVEKNIDQAEADVNRCEESNESGAVHIGKSPKAMEGDGSNEVKDCDGENSSLAPVTAMNSSTDAKRKKESGRKGATQTTTTVRSVIPNPTKQLVDLQEVEQYTEDMKVRIEKLSTYVNAKAGVYALGSLLPNATWGPYKAIRDHSKVVCDPMTGEPLMVWIVGHIARLWFMKQDRPDNQASITVIPLSQALAQQSAAVLVRLSNPQIIVEGREVRNIRAVKWQSTKENGKASEPVLFDDVYDVRNVSSLKSYDERPLWQVQDLKKGDLVLLEAKITKYSMKNDNGKWFSRAQYEMIAISLLNMSEIWEIEEKKQEIEGLSI</sequence>
<keyword evidence="3" id="KW-1185">Reference proteome</keyword>
<proteinExistence type="predicted"/>
<name>A0A9P7JNA4_9AGAM</name>
<accession>A0A9P7JNA4</accession>
<dbReference type="Proteomes" id="UP000823399">
    <property type="component" value="Unassembled WGS sequence"/>
</dbReference>
<evidence type="ECO:0000256" key="1">
    <source>
        <dbReference type="SAM" id="MobiDB-lite"/>
    </source>
</evidence>
<dbReference type="OrthoDB" id="3066210at2759"/>
<dbReference type="AlphaFoldDB" id="A0A9P7JNA4"/>
<dbReference type="RefSeq" id="XP_041286737.1">
    <property type="nucleotide sequence ID" value="XM_041434336.1"/>
</dbReference>
<evidence type="ECO:0000313" key="3">
    <source>
        <dbReference type="Proteomes" id="UP000823399"/>
    </source>
</evidence>
<comment type="caution">
    <text evidence="2">The sequence shown here is derived from an EMBL/GenBank/DDBJ whole genome shotgun (WGS) entry which is preliminary data.</text>
</comment>
<feature type="region of interest" description="Disordered" evidence="1">
    <location>
        <begin position="49"/>
        <end position="117"/>
    </location>
</feature>
<feature type="region of interest" description="Disordered" evidence="1">
    <location>
        <begin position="1"/>
        <end position="29"/>
    </location>
</feature>
<feature type="compositionally biased region" description="Polar residues" evidence="1">
    <location>
        <begin position="1"/>
        <end position="11"/>
    </location>
</feature>
<dbReference type="EMBL" id="JABBWM010000093">
    <property type="protein sequence ID" value="KAG2091992.1"/>
    <property type="molecule type" value="Genomic_DNA"/>
</dbReference>